<keyword evidence="2" id="KW-0805">Transcription regulation</keyword>
<keyword evidence="3" id="KW-0731">Sigma factor</keyword>
<dbReference type="Proteomes" id="UP000195412">
    <property type="component" value="Chromosome I"/>
</dbReference>
<dbReference type="SUPFAM" id="SSF88659">
    <property type="entry name" value="Sigma3 and sigma4 domains of RNA polymerase sigma factors"/>
    <property type="match status" value="1"/>
</dbReference>
<organism evidence="7 8">
    <name type="scientific">Levilactobacillus zymae</name>
    <dbReference type="NCBI Taxonomy" id="267363"/>
    <lineage>
        <taxon>Bacteria</taxon>
        <taxon>Bacillati</taxon>
        <taxon>Bacillota</taxon>
        <taxon>Bacilli</taxon>
        <taxon>Lactobacillales</taxon>
        <taxon>Lactobacillaceae</taxon>
        <taxon>Levilactobacillus</taxon>
    </lineage>
</organism>
<dbReference type="GO" id="GO:0016987">
    <property type="term" value="F:sigma factor activity"/>
    <property type="evidence" value="ECO:0007669"/>
    <property type="project" value="UniProtKB-KW"/>
</dbReference>
<evidence type="ECO:0000259" key="6">
    <source>
        <dbReference type="Pfam" id="PF04542"/>
    </source>
</evidence>
<dbReference type="KEGG" id="lzy:LZ3411_0507"/>
<dbReference type="PANTHER" id="PTHR43133">
    <property type="entry name" value="RNA POLYMERASE ECF-TYPE SIGMA FACTO"/>
    <property type="match status" value="1"/>
</dbReference>
<dbReference type="InterPro" id="IPR039425">
    <property type="entry name" value="RNA_pol_sigma-70-like"/>
</dbReference>
<dbReference type="InterPro" id="IPR013325">
    <property type="entry name" value="RNA_pol_sigma_r2"/>
</dbReference>
<dbReference type="InterPro" id="IPR036388">
    <property type="entry name" value="WH-like_DNA-bd_sf"/>
</dbReference>
<protein>
    <submittedName>
        <fullName evidence="7">RNA polymerase sigma factor, ECF subfamily</fullName>
    </submittedName>
</protein>
<dbReference type="PANTHER" id="PTHR43133:SF8">
    <property type="entry name" value="RNA POLYMERASE SIGMA FACTOR HI_1459-RELATED"/>
    <property type="match status" value="1"/>
</dbReference>
<keyword evidence="5" id="KW-0804">Transcription</keyword>
<sequence length="166" mass="19443">MDLRQYEQLLDRLAGDLRHYLCHRGVDPEIAADVVQDVFVKVLEADLFLPRDQLRPYLYRMAWSTYLDGYRRRRRYQELVTQFLGPALPTSAPSDTAALTAQPELAAALHRLKPRDRDLLVDRYLAQHSIKQLAALNQTTVAAIKMRLHRLHRKLEKMMRSQQHEN</sequence>
<feature type="domain" description="RNA polymerase sigma-70 region 2" evidence="6">
    <location>
        <begin position="10"/>
        <end position="75"/>
    </location>
</feature>
<dbReference type="GO" id="GO:0006352">
    <property type="term" value="P:DNA-templated transcription initiation"/>
    <property type="evidence" value="ECO:0007669"/>
    <property type="project" value="InterPro"/>
</dbReference>
<evidence type="ECO:0000256" key="1">
    <source>
        <dbReference type="ARBA" id="ARBA00010641"/>
    </source>
</evidence>
<proteinExistence type="inferred from homology"/>
<dbReference type="GO" id="GO:0003677">
    <property type="term" value="F:DNA binding"/>
    <property type="evidence" value="ECO:0007669"/>
    <property type="project" value="UniProtKB-KW"/>
</dbReference>
<dbReference type="Pfam" id="PF04542">
    <property type="entry name" value="Sigma70_r2"/>
    <property type="match status" value="1"/>
</dbReference>
<evidence type="ECO:0000256" key="3">
    <source>
        <dbReference type="ARBA" id="ARBA00023082"/>
    </source>
</evidence>
<keyword evidence="4" id="KW-0238">DNA-binding</keyword>
<evidence type="ECO:0000256" key="2">
    <source>
        <dbReference type="ARBA" id="ARBA00023015"/>
    </source>
</evidence>
<evidence type="ECO:0000313" key="8">
    <source>
        <dbReference type="Proteomes" id="UP000195412"/>
    </source>
</evidence>
<dbReference type="SUPFAM" id="SSF88946">
    <property type="entry name" value="Sigma2 domain of RNA polymerase sigma factors"/>
    <property type="match status" value="1"/>
</dbReference>
<name>A0A1Y6JUC5_9LACO</name>
<dbReference type="NCBIfam" id="TIGR02937">
    <property type="entry name" value="sigma70-ECF"/>
    <property type="match status" value="1"/>
</dbReference>
<dbReference type="RefSeq" id="WP_087741574.1">
    <property type="nucleotide sequence ID" value="NZ_JBPWQU010000001.1"/>
</dbReference>
<comment type="similarity">
    <text evidence="1">Belongs to the sigma-70 factor family. ECF subfamily.</text>
</comment>
<dbReference type="InterPro" id="IPR013324">
    <property type="entry name" value="RNA_pol_sigma_r3/r4-like"/>
</dbReference>
<accession>A0A1Y6JUC5</accession>
<gene>
    <name evidence="7" type="ORF">LZ3411_0507</name>
</gene>
<dbReference type="InterPro" id="IPR007627">
    <property type="entry name" value="RNA_pol_sigma70_r2"/>
</dbReference>
<evidence type="ECO:0000256" key="4">
    <source>
        <dbReference type="ARBA" id="ARBA00023125"/>
    </source>
</evidence>
<dbReference type="Gene3D" id="1.10.1740.10">
    <property type="match status" value="1"/>
</dbReference>
<dbReference type="Gene3D" id="1.10.10.10">
    <property type="entry name" value="Winged helix-like DNA-binding domain superfamily/Winged helix DNA-binding domain"/>
    <property type="match status" value="1"/>
</dbReference>
<dbReference type="AlphaFoldDB" id="A0A1Y6JUC5"/>
<dbReference type="InterPro" id="IPR014284">
    <property type="entry name" value="RNA_pol_sigma-70_dom"/>
</dbReference>
<reference evidence="8" key="1">
    <citation type="submission" date="2017-05" db="EMBL/GenBank/DDBJ databases">
        <authorList>
            <person name="Papadimitriou K."/>
        </authorList>
    </citation>
    <scope>NUCLEOTIDE SEQUENCE [LARGE SCALE GENOMIC DNA]</scope>
    <source>
        <strain evidence="8">ACA-DC 3411</strain>
    </source>
</reference>
<evidence type="ECO:0000313" key="7">
    <source>
        <dbReference type="EMBL" id="SMS13557.1"/>
    </source>
</evidence>
<dbReference type="EMBL" id="LT854705">
    <property type="protein sequence ID" value="SMS13557.1"/>
    <property type="molecule type" value="Genomic_DNA"/>
</dbReference>
<evidence type="ECO:0000256" key="5">
    <source>
        <dbReference type="ARBA" id="ARBA00023163"/>
    </source>
</evidence>